<evidence type="ECO:0000256" key="8">
    <source>
        <dbReference type="ARBA" id="ARBA00023136"/>
    </source>
</evidence>
<feature type="site" description="Interaction with galactose moiety of substrate glycoprotein" evidence="13">
    <location>
        <position position="99"/>
    </location>
</feature>
<dbReference type="UniPathway" id="UPA00378"/>
<dbReference type="Gene3D" id="3.90.550.10">
    <property type="entry name" value="Spore Coat Polysaccharide Biosynthesis Protein SpsA, Chain A"/>
    <property type="match status" value="1"/>
</dbReference>
<reference evidence="15" key="1">
    <citation type="submission" date="2018-11" db="EMBL/GenBank/DDBJ databases">
        <authorList>
            <consortium name="Pathogen Informatics"/>
        </authorList>
    </citation>
    <scope>NUCLEOTIDE SEQUENCE</scope>
</reference>
<evidence type="ECO:0000256" key="11">
    <source>
        <dbReference type="PIRSR" id="PIRSR605027-1"/>
    </source>
</evidence>
<evidence type="ECO:0000256" key="2">
    <source>
        <dbReference type="ARBA" id="ARBA00007706"/>
    </source>
</evidence>
<gene>
    <name evidence="15" type="ORF">PXEA_LOCUS24980</name>
</gene>
<name>A0A448X9F4_9PLAT</name>
<keyword evidence="12 14" id="KW-0479">Metal-binding</keyword>
<dbReference type="SUPFAM" id="SSF53448">
    <property type="entry name" value="Nucleotide-diphospho-sugar transferases"/>
    <property type="match status" value="1"/>
</dbReference>
<keyword evidence="16" id="KW-1185">Reference proteome</keyword>
<dbReference type="GO" id="GO:0046872">
    <property type="term" value="F:metal ion binding"/>
    <property type="evidence" value="ECO:0007669"/>
    <property type="project" value="UniProtKB-KW"/>
</dbReference>
<dbReference type="PANTHER" id="PTHR10896">
    <property type="entry name" value="GALACTOSYLGALACTOSYLXYLOSYLPROTEIN 3-BETA-GLUCURONOSYLTRANSFERASE BETA-1,3-GLUCURONYLTRANSFERASE"/>
    <property type="match status" value="1"/>
</dbReference>
<protein>
    <recommendedName>
        <fullName evidence="3 14">Galactosylgalactosylxylosylprotein 3-beta-glucuronosyltransferase</fullName>
        <ecNumber evidence="3 14">2.4.1.135</ecNumber>
    </recommendedName>
</protein>
<evidence type="ECO:0000313" key="15">
    <source>
        <dbReference type="EMBL" id="VEL31540.1"/>
    </source>
</evidence>
<dbReference type="GO" id="GO:0050650">
    <property type="term" value="P:chondroitin sulfate proteoglycan biosynthetic process"/>
    <property type="evidence" value="ECO:0007669"/>
    <property type="project" value="TreeGrafter"/>
</dbReference>
<comment type="cofactor">
    <cofactor evidence="12 14">
        <name>Mn(2+)</name>
        <dbReference type="ChEBI" id="CHEBI:29035"/>
    </cofactor>
</comment>
<dbReference type="EMBL" id="CAAALY010123659">
    <property type="protein sequence ID" value="VEL31540.1"/>
    <property type="molecule type" value="Genomic_DNA"/>
</dbReference>
<keyword evidence="8" id="KW-0472">Membrane</keyword>
<dbReference type="OrthoDB" id="675023at2759"/>
<dbReference type="GO" id="GO:0000139">
    <property type="term" value="C:Golgi membrane"/>
    <property type="evidence" value="ECO:0007669"/>
    <property type="project" value="UniProtKB-SubCell"/>
</dbReference>
<keyword evidence="7" id="KW-1133">Transmembrane helix</keyword>
<evidence type="ECO:0000256" key="9">
    <source>
        <dbReference type="ARBA" id="ARBA00023180"/>
    </source>
</evidence>
<evidence type="ECO:0000256" key="6">
    <source>
        <dbReference type="ARBA" id="ARBA00022968"/>
    </source>
</evidence>
<evidence type="ECO:0000256" key="1">
    <source>
        <dbReference type="ARBA" id="ARBA00004606"/>
    </source>
</evidence>
<proteinExistence type="inferred from homology"/>
<dbReference type="PANTHER" id="PTHR10896:SF65">
    <property type="entry name" value="GALACTOSYLGALACTOSYLXYLOSYLPROTEIN 3-BETA-GLUCURONOSYLTRANSFERASE 3"/>
    <property type="match status" value="1"/>
</dbReference>
<sequence length="182" mass="20583">KLSRLLLECGVPFVHLNVKTPKNETNLPGLKAWQIPRGVHQRNIGLNWLRKNKRLGIDNGVLYIADDDNVYDLRLFKEMRYTKRVSTWPVAFAGEMPVEGCVTTADNPDSVSYFRHVVAPWRPFPIDMSAFAVNLNLVLSHPNALFRFTTIPAMQESIFLRALGINDSNEFEPKANGCTEVG</sequence>
<feature type="binding site" evidence="12">
    <location>
        <position position="68"/>
    </location>
    <ligand>
        <name>Mn(2+)</name>
        <dbReference type="ChEBI" id="CHEBI:29035"/>
    </ligand>
</feature>
<dbReference type="InterPro" id="IPR005027">
    <property type="entry name" value="Glyco_trans_43"/>
</dbReference>
<evidence type="ECO:0000256" key="3">
    <source>
        <dbReference type="ARBA" id="ARBA00012641"/>
    </source>
</evidence>
<dbReference type="EC" id="2.4.1.135" evidence="3 14"/>
<feature type="non-terminal residue" evidence="15">
    <location>
        <position position="1"/>
    </location>
</feature>
<dbReference type="GO" id="GO:0005975">
    <property type="term" value="P:carbohydrate metabolic process"/>
    <property type="evidence" value="ECO:0007669"/>
    <property type="project" value="TreeGrafter"/>
</dbReference>
<evidence type="ECO:0000313" key="16">
    <source>
        <dbReference type="Proteomes" id="UP000784294"/>
    </source>
</evidence>
<comment type="pathway">
    <text evidence="14">Protein modification; protein glycosylation.</text>
</comment>
<evidence type="ECO:0000256" key="5">
    <source>
        <dbReference type="ARBA" id="ARBA00022692"/>
    </source>
</evidence>
<keyword evidence="6 14" id="KW-0735">Signal-anchor</keyword>
<dbReference type="Proteomes" id="UP000784294">
    <property type="component" value="Unassembled WGS sequence"/>
</dbReference>
<dbReference type="AlphaFoldDB" id="A0A448X9F4"/>
<evidence type="ECO:0000256" key="7">
    <source>
        <dbReference type="ARBA" id="ARBA00022989"/>
    </source>
</evidence>
<keyword evidence="4 14" id="KW-0808">Transferase</keyword>
<dbReference type="InterPro" id="IPR029044">
    <property type="entry name" value="Nucleotide-diphossugar_trans"/>
</dbReference>
<dbReference type="Pfam" id="PF03360">
    <property type="entry name" value="Glyco_transf_43"/>
    <property type="match status" value="1"/>
</dbReference>
<comment type="subcellular location">
    <subcellularLocation>
        <location evidence="14">Golgi apparatus membrane</location>
        <topology evidence="14">Single-pass type II membrane protein</topology>
    </subcellularLocation>
    <subcellularLocation>
        <location evidence="1">Membrane</location>
        <topology evidence="1">Single-pass type II membrane protein</topology>
    </subcellularLocation>
</comment>
<feature type="active site" description="Proton donor/acceptor" evidence="11">
    <location>
        <position position="156"/>
    </location>
</feature>
<keyword evidence="14" id="KW-0333">Golgi apparatus</keyword>
<keyword evidence="9" id="KW-0325">Glycoprotein</keyword>
<evidence type="ECO:0000256" key="13">
    <source>
        <dbReference type="PIRSR" id="PIRSR605027-4"/>
    </source>
</evidence>
<keyword evidence="12 14" id="KW-0464">Manganese</keyword>
<keyword evidence="5" id="KW-0812">Transmembrane</keyword>
<comment type="catalytic activity">
    <reaction evidence="10 14">
        <text>3-O-(beta-D-galactosyl-(1-&gt;3)-beta-D-galactosyl-(1-&gt;4)-beta-D-xylosyl)-L-seryl-[protein] + UDP-alpha-D-glucuronate = 3-O-(beta-D-GlcA-(1-&gt;3)-beta-D-Gal-(1-&gt;3)-beta-D-Gal-(1-&gt;4)-beta-D-Xyl)-L-seryl-[protein] + UDP + H(+)</text>
        <dbReference type="Rhea" id="RHEA:24168"/>
        <dbReference type="Rhea" id="RHEA-COMP:12571"/>
        <dbReference type="Rhea" id="RHEA-COMP:12573"/>
        <dbReference type="ChEBI" id="CHEBI:15378"/>
        <dbReference type="ChEBI" id="CHEBI:58052"/>
        <dbReference type="ChEBI" id="CHEBI:58223"/>
        <dbReference type="ChEBI" id="CHEBI:132090"/>
        <dbReference type="ChEBI" id="CHEBI:132093"/>
        <dbReference type="EC" id="2.4.1.135"/>
    </reaction>
</comment>
<accession>A0A448X9F4</accession>
<evidence type="ECO:0000256" key="12">
    <source>
        <dbReference type="PIRSR" id="PIRSR605027-3"/>
    </source>
</evidence>
<comment type="similarity">
    <text evidence="2 14">Belongs to the glycosyltransferase 43 family.</text>
</comment>
<comment type="caution">
    <text evidence="15">The sequence shown here is derived from an EMBL/GenBank/DDBJ whole genome shotgun (WGS) entry which is preliminary data.</text>
</comment>
<organism evidence="15 16">
    <name type="scientific">Protopolystoma xenopodis</name>
    <dbReference type="NCBI Taxonomy" id="117903"/>
    <lineage>
        <taxon>Eukaryota</taxon>
        <taxon>Metazoa</taxon>
        <taxon>Spiralia</taxon>
        <taxon>Lophotrochozoa</taxon>
        <taxon>Platyhelminthes</taxon>
        <taxon>Monogenea</taxon>
        <taxon>Polyopisthocotylea</taxon>
        <taxon>Polystomatidea</taxon>
        <taxon>Polystomatidae</taxon>
        <taxon>Protopolystoma</taxon>
    </lineage>
</organism>
<evidence type="ECO:0000256" key="10">
    <source>
        <dbReference type="ARBA" id="ARBA00047979"/>
    </source>
</evidence>
<dbReference type="GO" id="GO:0015018">
    <property type="term" value="F:galactosylgalactosylxylosylprotein 3-beta-glucuronosyltransferase activity"/>
    <property type="evidence" value="ECO:0007669"/>
    <property type="project" value="UniProtKB-UniRule"/>
</dbReference>
<evidence type="ECO:0000256" key="14">
    <source>
        <dbReference type="RuleBase" id="RU363127"/>
    </source>
</evidence>
<evidence type="ECO:0000256" key="4">
    <source>
        <dbReference type="ARBA" id="ARBA00022679"/>
    </source>
</evidence>